<feature type="transmembrane region" description="Helical" evidence="1">
    <location>
        <begin position="76"/>
        <end position="100"/>
    </location>
</feature>
<comment type="caution">
    <text evidence="2">The sequence shown here is derived from an EMBL/GenBank/DDBJ whole genome shotgun (WGS) entry which is preliminary data.</text>
</comment>
<dbReference type="EMBL" id="BAAAYX010000003">
    <property type="protein sequence ID" value="GAA3699284.1"/>
    <property type="molecule type" value="Genomic_DNA"/>
</dbReference>
<protein>
    <recommendedName>
        <fullName evidence="4">DUF2752 domain-containing protein</fullName>
    </recommendedName>
</protein>
<dbReference type="RefSeq" id="WP_344811664.1">
    <property type="nucleotide sequence ID" value="NZ_BAAAYX010000003.1"/>
</dbReference>
<evidence type="ECO:0008006" key="4">
    <source>
        <dbReference type="Google" id="ProtNLM"/>
    </source>
</evidence>
<feature type="transmembrane region" description="Helical" evidence="1">
    <location>
        <begin position="121"/>
        <end position="137"/>
    </location>
</feature>
<keyword evidence="1" id="KW-0812">Transmembrane</keyword>
<dbReference type="InterPro" id="IPR021215">
    <property type="entry name" value="DUF2752"/>
</dbReference>
<keyword evidence="3" id="KW-1185">Reference proteome</keyword>
<dbReference type="Pfam" id="PF10825">
    <property type="entry name" value="DUF2752"/>
    <property type="match status" value="1"/>
</dbReference>
<dbReference type="Proteomes" id="UP001500051">
    <property type="component" value="Unassembled WGS sequence"/>
</dbReference>
<organism evidence="2 3">
    <name type="scientific">Microlunatus aurantiacus</name>
    <dbReference type="NCBI Taxonomy" id="446786"/>
    <lineage>
        <taxon>Bacteria</taxon>
        <taxon>Bacillati</taxon>
        <taxon>Actinomycetota</taxon>
        <taxon>Actinomycetes</taxon>
        <taxon>Propionibacteriales</taxon>
        <taxon>Propionibacteriaceae</taxon>
        <taxon>Microlunatus</taxon>
    </lineage>
</organism>
<name>A0ABP7D4T9_9ACTN</name>
<evidence type="ECO:0000313" key="2">
    <source>
        <dbReference type="EMBL" id="GAA3699284.1"/>
    </source>
</evidence>
<evidence type="ECO:0000256" key="1">
    <source>
        <dbReference type="SAM" id="Phobius"/>
    </source>
</evidence>
<feature type="transmembrane region" description="Helical" evidence="1">
    <location>
        <begin position="21"/>
        <end position="42"/>
    </location>
</feature>
<keyword evidence="1" id="KW-0472">Membrane</keyword>
<reference evidence="3" key="1">
    <citation type="journal article" date="2019" name="Int. J. Syst. Evol. Microbiol.">
        <title>The Global Catalogue of Microorganisms (GCM) 10K type strain sequencing project: providing services to taxonomists for standard genome sequencing and annotation.</title>
        <authorList>
            <consortium name="The Broad Institute Genomics Platform"/>
            <consortium name="The Broad Institute Genome Sequencing Center for Infectious Disease"/>
            <person name="Wu L."/>
            <person name="Ma J."/>
        </authorList>
    </citation>
    <scope>NUCLEOTIDE SEQUENCE [LARGE SCALE GENOMIC DNA]</scope>
    <source>
        <strain evidence="3">JCM 16548</strain>
    </source>
</reference>
<proteinExistence type="predicted"/>
<keyword evidence="1" id="KW-1133">Transmembrane helix</keyword>
<gene>
    <name evidence="2" type="ORF">GCM10022204_14730</name>
</gene>
<evidence type="ECO:0000313" key="3">
    <source>
        <dbReference type="Proteomes" id="UP001500051"/>
    </source>
</evidence>
<sequence length="141" mass="14957">MSTVRASERRPFQAVGGLRWLAGYAAFGLGIATLYATTGVGFPCPFRALTGWECPFCGGTRLGAALLHGEVGAAFAFNPVVFISLVLGVVVGAVWVVEALGGPRVRPPATWSKNARRVRPATWWVWAGAAAALYVVLRNLL</sequence>
<accession>A0ABP7D4T9</accession>